<dbReference type="RefSeq" id="WP_144734695.1">
    <property type="nucleotide sequence ID" value="NZ_ML675594.1"/>
</dbReference>
<keyword evidence="2" id="KW-1185">Reference proteome</keyword>
<dbReference type="PROSITE" id="PS51257">
    <property type="entry name" value="PROKAR_LIPOPROTEIN"/>
    <property type="match status" value="1"/>
</dbReference>
<accession>A0A557SR49</accession>
<comment type="caution">
    <text evidence="1">The sequence shown here is derived from an EMBL/GenBank/DDBJ whole genome shotgun (WGS) entry which is preliminary data.</text>
</comment>
<proteinExistence type="predicted"/>
<name>A0A557SR49_9ARCH</name>
<gene>
    <name evidence="1" type="ORF">NARC_210021</name>
</gene>
<reference evidence="1 2" key="1">
    <citation type="journal article" date="2019" name="Front. Microbiol.">
        <title>Ammonia Oxidation by the Arctic Terrestrial Thaumarchaeote Candidatus Nitrosocosmicus arcticus Is Stimulated by Increasing Temperatures.</title>
        <authorList>
            <person name="Alves R.J.E."/>
            <person name="Kerou M."/>
            <person name="Zappe A."/>
            <person name="Bittner R."/>
            <person name="Abby S.S."/>
            <person name="Schmidt H.A."/>
            <person name="Pfeifer K."/>
            <person name="Schleper C."/>
        </authorList>
    </citation>
    <scope>NUCLEOTIDE SEQUENCE [LARGE SCALE GENOMIC DNA]</scope>
    <source>
        <strain evidence="1 2">Kfb</strain>
    </source>
</reference>
<dbReference type="EMBL" id="VOAH01000021">
    <property type="protein sequence ID" value="TVP39077.1"/>
    <property type="molecule type" value="Genomic_DNA"/>
</dbReference>
<organism evidence="1 2">
    <name type="scientific">Candidatus Nitrosocosmicus arcticus</name>
    <dbReference type="NCBI Taxonomy" id="2035267"/>
    <lineage>
        <taxon>Archaea</taxon>
        <taxon>Nitrososphaerota</taxon>
        <taxon>Nitrososphaeria</taxon>
        <taxon>Nitrososphaerales</taxon>
        <taxon>Nitrososphaeraceae</taxon>
        <taxon>Candidatus Nitrosocosmicus</taxon>
    </lineage>
</organism>
<dbReference type="AlphaFoldDB" id="A0A557SR49"/>
<evidence type="ECO:0000313" key="2">
    <source>
        <dbReference type="Proteomes" id="UP000315289"/>
    </source>
</evidence>
<dbReference type="Proteomes" id="UP000315289">
    <property type="component" value="Unassembled WGS sequence"/>
</dbReference>
<evidence type="ECO:0000313" key="1">
    <source>
        <dbReference type="EMBL" id="TVP39077.1"/>
    </source>
</evidence>
<sequence>MLTGKMTATWLILLTIAGCAAVPVLLIYYTTVHPFIETHPPKITLGLIDLIPKAITLGFASTVPT</sequence>
<protein>
    <submittedName>
        <fullName evidence="1">Uncharacterized protein</fullName>
    </submittedName>
</protein>
<dbReference type="OrthoDB" id="7508at2157"/>